<dbReference type="NCBIfam" id="NF008687">
    <property type="entry name" value="PRK11706.1"/>
    <property type="match status" value="1"/>
</dbReference>
<comment type="similarity">
    <text evidence="2 5">Belongs to the DegT/DnrJ/EryC1 family.</text>
</comment>
<dbReference type="RefSeq" id="WP_145142856.1">
    <property type="nucleotide sequence ID" value="NZ_VLKY01000008.1"/>
</dbReference>
<dbReference type="InterPro" id="IPR015424">
    <property type="entry name" value="PyrdxlP-dep_Trfase"/>
</dbReference>
<dbReference type="GO" id="GO:0030170">
    <property type="term" value="F:pyridoxal phosphate binding"/>
    <property type="evidence" value="ECO:0007669"/>
    <property type="project" value="TreeGrafter"/>
</dbReference>
<gene>
    <name evidence="6" type="ORF">IQ22_02796</name>
</gene>
<keyword evidence="1 4" id="KW-0663">Pyridoxal phosphate</keyword>
<keyword evidence="7" id="KW-1185">Reference proteome</keyword>
<dbReference type="NCBIfam" id="TIGR02379">
    <property type="entry name" value="ECA_wecE"/>
    <property type="match status" value="1"/>
</dbReference>
<dbReference type="GO" id="GO:0019180">
    <property type="term" value="F:dTDP-4-amino-4,6-dideoxygalactose transaminase activity"/>
    <property type="evidence" value="ECO:0007669"/>
    <property type="project" value="TreeGrafter"/>
</dbReference>
<comment type="caution">
    <text evidence="6">The sequence shown here is derived from an EMBL/GenBank/DDBJ whole genome shotgun (WGS) entry which is preliminary data.</text>
</comment>
<evidence type="ECO:0000256" key="5">
    <source>
        <dbReference type="RuleBase" id="RU004508"/>
    </source>
</evidence>
<name>A0A562Q9Z2_9PSED</name>
<dbReference type="FunFam" id="3.40.640.10:FF:000037">
    <property type="entry name" value="dTDP-4-amino-4,6-dideoxygalactose transaminase"/>
    <property type="match status" value="1"/>
</dbReference>
<dbReference type="SUPFAM" id="SSF53383">
    <property type="entry name" value="PLP-dependent transferases"/>
    <property type="match status" value="1"/>
</dbReference>
<dbReference type="CDD" id="cd00616">
    <property type="entry name" value="AHBA_syn"/>
    <property type="match status" value="1"/>
</dbReference>
<dbReference type="InterPro" id="IPR000653">
    <property type="entry name" value="DegT/StrS_aminotransferase"/>
</dbReference>
<evidence type="ECO:0000256" key="2">
    <source>
        <dbReference type="ARBA" id="ARBA00037999"/>
    </source>
</evidence>
<evidence type="ECO:0000313" key="7">
    <source>
        <dbReference type="Proteomes" id="UP000316905"/>
    </source>
</evidence>
<dbReference type="AlphaFoldDB" id="A0A562Q9Z2"/>
<dbReference type="PANTHER" id="PTHR30244:SF34">
    <property type="entry name" value="DTDP-4-AMINO-4,6-DIDEOXYGALACTOSE TRANSAMINASE"/>
    <property type="match status" value="1"/>
</dbReference>
<dbReference type="InterPro" id="IPR012749">
    <property type="entry name" value="WecE-like"/>
</dbReference>
<evidence type="ECO:0000256" key="1">
    <source>
        <dbReference type="ARBA" id="ARBA00022898"/>
    </source>
</evidence>
<evidence type="ECO:0000313" key="6">
    <source>
        <dbReference type="EMBL" id="TWI53577.1"/>
    </source>
</evidence>
<dbReference type="InterPro" id="IPR015421">
    <property type="entry name" value="PyrdxlP-dep_Trfase_major"/>
</dbReference>
<accession>A0A562Q9Z2</accession>
<organism evidence="6 7">
    <name type="scientific">Pseudomonas duriflava</name>
    <dbReference type="NCBI Taxonomy" id="459528"/>
    <lineage>
        <taxon>Bacteria</taxon>
        <taxon>Pseudomonadati</taxon>
        <taxon>Pseudomonadota</taxon>
        <taxon>Gammaproteobacteria</taxon>
        <taxon>Pseudomonadales</taxon>
        <taxon>Pseudomonadaceae</taxon>
        <taxon>Pseudomonas</taxon>
    </lineage>
</organism>
<dbReference type="Proteomes" id="UP000316905">
    <property type="component" value="Unassembled WGS sequence"/>
</dbReference>
<evidence type="ECO:0000256" key="3">
    <source>
        <dbReference type="PIRSR" id="PIRSR000390-1"/>
    </source>
</evidence>
<proteinExistence type="inferred from homology"/>
<dbReference type="Gene3D" id="3.40.640.10">
    <property type="entry name" value="Type I PLP-dependent aspartate aminotransferase-like (Major domain)"/>
    <property type="match status" value="1"/>
</dbReference>
<feature type="modified residue" description="N6-(pyridoxal phosphate)lysine" evidence="4">
    <location>
        <position position="218"/>
    </location>
</feature>
<feature type="active site" description="Proton acceptor" evidence="3">
    <location>
        <position position="218"/>
    </location>
</feature>
<dbReference type="GO" id="GO:0000271">
    <property type="term" value="P:polysaccharide biosynthetic process"/>
    <property type="evidence" value="ECO:0007669"/>
    <property type="project" value="TreeGrafter"/>
</dbReference>
<evidence type="ECO:0000256" key="4">
    <source>
        <dbReference type="PIRSR" id="PIRSR000390-2"/>
    </source>
</evidence>
<dbReference type="OrthoDB" id="9804264at2"/>
<dbReference type="Pfam" id="PF01041">
    <property type="entry name" value="DegT_DnrJ_EryC1"/>
    <property type="match status" value="1"/>
</dbReference>
<sequence>MSLPEYRNSYDLDLAEQKDFVGSLTEIIAQAISQKAEKVPFGKPFIVGKELSYIAQAVSNGVLSGDGEFTRRCHEWLETNLVCKRALLTHSCTAALEMAALLTDIQAGDEVLMPSFTFVSTASAFVLRGAIPVFVDIRPDTLNINEELIERAITSRTKAIVAVHYAGQPCNMRVLKDICQKHELYLIEDAAQAILAKNDGQALGTIGDLGCLSFHETKNVISGEGGALLINNEKLIERAEIIWQKGTNRKAFFRGEVDKYTWVDIGSSFLPSELTAAFLYAQLEHAEHINAHRRELYLSYYSSLKPLAEKGYLSLPATINGKPENAHIFYVTCRTETERKALIDFLAGLNIAAVFHYVPLHDSPAGKRYSRVSGGLDVTNDISKRLLRLPLFSQMTSEMVERVCHAINSFFKA</sequence>
<dbReference type="PIRSF" id="PIRSF000390">
    <property type="entry name" value="PLP_StrS"/>
    <property type="match status" value="1"/>
</dbReference>
<protein>
    <submittedName>
        <fullName evidence="6">dTDP-4-amino-4,6-dideoxygalactose transaminase</fullName>
    </submittedName>
</protein>
<dbReference type="PANTHER" id="PTHR30244">
    <property type="entry name" value="TRANSAMINASE"/>
    <property type="match status" value="1"/>
</dbReference>
<dbReference type="EMBL" id="VLKY01000008">
    <property type="protein sequence ID" value="TWI53577.1"/>
    <property type="molecule type" value="Genomic_DNA"/>
</dbReference>
<reference evidence="6 7" key="1">
    <citation type="journal article" date="2015" name="Stand. Genomic Sci.">
        <title>Genomic Encyclopedia of Bacterial and Archaeal Type Strains, Phase III: the genomes of soil and plant-associated and newly described type strains.</title>
        <authorList>
            <person name="Whitman W.B."/>
            <person name="Woyke T."/>
            <person name="Klenk H.P."/>
            <person name="Zhou Y."/>
            <person name="Lilburn T.G."/>
            <person name="Beck B.J."/>
            <person name="De Vos P."/>
            <person name="Vandamme P."/>
            <person name="Eisen J.A."/>
            <person name="Garrity G."/>
            <person name="Hugenholtz P."/>
            <person name="Kyrpides N.C."/>
        </authorList>
    </citation>
    <scope>NUCLEOTIDE SEQUENCE [LARGE SCALE GENOMIC DNA]</scope>
    <source>
        <strain evidence="6 7">CGMCC 1.6858</strain>
    </source>
</reference>